<keyword evidence="5" id="KW-0560">Oxidoreductase</keyword>
<evidence type="ECO:0000256" key="2">
    <source>
        <dbReference type="ARBA" id="ARBA00005272"/>
    </source>
</evidence>
<comment type="similarity">
    <text evidence="2">Belongs to the NADH dehydrogenase family.</text>
</comment>
<evidence type="ECO:0000313" key="8">
    <source>
        <dbReference type="Proteomes" id="UP000193090"/>
    </source>
</evidence>
<dbReference type="GO" id="GO:0003955">
    <property type="term" value="F:NAD(P)H dehydrogenase (quinone) activity"/>
    <property type="evidence" value="ECO:0007669"/>
    <property type="project" value="TreeGrafter"/>
</dbReference>
<dbReference type="Pfam" id="PF07992">
    <property type="entry name" value="Pyr_redox_2"/>
    <property type="match status" value="1"/>
</dbReference>
<dbReference type="OrthoDB" id="9784880at2"/>
<reference evidence="7 8" key="1">
    <citation type="submission" date="2016-01" db="EMBL/GenBank/DDBJ databases">
        <title>The new phylogeny of the genus Mycobacterium.</title>
        <authorList>
            <person name="Tarcisio F."/>
            <person name="Conor M."/>
            <person name="Antonella G."/>
            <person name="Elisabetta G."/>
            <person name="Giulia F.S."/>
            <person name="Sara T."/>
            <person name="Anna F."/>
            <person name="Clotilde B."/>
            <person name="Roberto B."/>
            <person name="Veronica D.S."/>
            <person name="Fabio R."/>
            <person name="Monica P."/>
            <person name="Olivier J."/>
            <person name="Enrico T."/>
            <person name="Nicola S."/>
        </authorList>
    </citation>
    <scope>NUCLEOTIDE SEQUENCE [LARGE SCALE GENOMIC DNA]</scope>
    <source>
        <strain evidence="7 8">DSM 44153</strain>
    </source>
</reference>
<evidence type="ECO:0000256" key="5">
    <source>
        <dbReference type="ARBA" id="ARBA00023002"/>
    </source>
</evidence>
<evidence type="ECO:0000259" key="6">
    <source>
        <dbReference type="Pfam" id="PF07992"/>
    </source>
</evidence>
<gene>
    <name evidence="7" type="ORF">AWC30_07870</name>
</gene>
<comment type="cofactor">
    <cofactor evidence="1">
        <name>FAD</name>
        <dbReference type="ChEBI" id="CHEBI:57692"/>
    </cofactor>
</comment>
<feature type="domain" description="FAD/NAD(P)-binding" evidence="6">
    <location>
        <begin position="5"/>
        <end position="286"/>
    </location>
</feature>
<dbReference type="SUPFAM" id="SSF51905">
    <property type="entry name" value="FAD/NAD(P)-binding domain"/>
    <property type="match status" value="2"/>
</dbReference>
<keyword evidence="3" id="KW-0285">Flavoprotein</keyword>
<dbReference type="PRINTS" id="PR00368">
    <property type="entry name" value="FADPNR"/>
</dbReference>
<organism evidence="7 8">
    <name type="scientific">Mycolicibacillus trivialis</name>
    <dbReference type="NCBI Taxonomy" id="1798"/>
    <lineage>
        <taxon>Bacteria</taxon>
        <taxon>Bacillati</taxon>
        <taxon>Actinomycetota</taxon>
        <taxon>Actinomycetes</taxon>
        <taxon>Mycobacteriales</taxon>
        <taxon>Mycobacteriaceae</taxon>
        <taxon>Mycolicibacillus</taxon>
    </lineage>
</organism>
<keyword evidence="8" id="KW-1185">Reference proteome</keyword>
<dbReference type="Gene3D" id="3.50.50.100">
    <property type="match status" value="1"/>
</dbReference>
<sequence>MSRTHVVVIGGGYAGTLAANRLGVRPDIDVTLINPRPVFVERIRLHQHVAGTGAATADYAELLGAHVTVVVDTAEAIDAAGRRVTLASGATVGYDYLIYTAGSTGPMPPQVPGTAEFAYSLDEFEQAERLRHRLRALPDGATVTVVGGGLTGIEAATELAETGHRVRLLGGGRIGPSLSEPGRRSVTKALHRLGVSVLDTAVVAQVRPDAVVLADRIVLTSAVTVWTAGFGVAGLAAASGLPTDPLGRLRTDETLTCIADPRIVAAGDAAAPSGAPLRMSCQAALPMGAQAAETVLARIGGTPPAALDQAFVGQCISLGRKRGTIQLSRFDDTPTAMFLGGRLAAAVKETICKTTVRAIRREAAKPGTYRWLRGGDRRLADPAPQQGVHA</sequence>
<dbReference type="AlphaFoldDB" id="A0A1X2EL67"/>
<dbReference type="EMBL" id="LQPZ01000017">
    <property type="protein sequence ID" value="ORX05743.1"/>
    <property type="molecule type" value="Genomic_DNA"/>
</dbReference>
<evidence type="ECO:0000313" key="7">
    <source>
        <dbReference type="EMBL" id="ORX05743.1"/>
    </source>
</evidence>
<dbReference type="InterPro" id="IPR036188">
    <property type="entry name" value="FAD/NAD-bd_sf"/>
</dbReference>
<dbReference type="PANTHER" id="PTHR42913:SF3">
    <property type="entry name" value="64 KDA MITOCHONDRIAL NADH DEHYDROGENASE (EUROFUNG)"/>
    <property type="match status" value="1"/>
</dbReference>
<accession>A0A1X2EL67</accession>
<evidence type="ECO:0000256" key="3">
    <source>
        <dbReference type="ARBA" id="ARBA00022630"/>
    </source>
</evidence>
<evidence type="ECO:0000256" key="1">
    <source>
        <dbReference type="ARBA" id="ARBA00001974"/>
    </source>
</evidence>
<name>A0A1X2EL67_9MYCO</name>
<dbReference type="InterPro" id="IPR051169">
    <property type="entry name" value="NADH-Q_oxidoreductase"/>
</dbReference>
<dbReference type="PANTHER" id="PTHR42913">
    <property type="entry name" value="APOPTOSIS-INDUCING FACTOR 1"/>
    <property type="match status" value="1"/>
</dbReference>
<protein>
    <submittedName>
        <fullName evidence="7">Pyridine nucleotide-disulfide oxidoreductase</fullName>
    </submittedName>
</protein>
<dbReference type="Proteomes" id="UP000193090">
    <property type="component" value="Unassembled WGS sequence"/>
</dbReference>
<dbReference type="GO" id="GO:0019646">
    <property type="term" value="P:aerobic electron transport chain"/>
    <property type="evidence" value="ECO:0007669"/>
    <property type="project" value="TreeGrafter"/>
</dbReference>
<dbReference type="InterPro" id="IPR023753">
    <property type="entry name" value="FAD/NAD-binding_dom"/>
</dbReference>
<comment type="caution">
    <text evidence="7">The sequence shown here is derived from an EMBL/GenBank/DDBJ whole genome shotgun (WGS) entry which is preliminary data.</text>
</comment>
<proteinExistence type="inferred from homology"/>
<keyword evidence="4" id="KW-0274">FAD</keyword>
<dbReference type="RefSeq" id="WP_085109586.1">
    <property type="nucleotide sequence ID" value="NZ_JACKSN010000083.1"/>
</dbReference>
<evidence type="ECO:0000256" key="4">
    <source>
        <dbReference type="ARBA" id="ARBA00022827"/>
    </source>
</evidence>
<dbReference type="STRING" id="1798.AWC30_07870"/>